<dbReference type="Gene3D" id="1.20.1090.10">
    <property type="entry name" value="Dehydroquinate synthase-like - alpha domain"/>
    <property type="match status" value="1"/>
</dbReference>
<dbReference type="SUPFAM" id="SSF56796">
    <property type="entry name" value="Dehydroquinate synthase-like"/>
    <property type="match status" value="1"/>
</dbReference>
<dbReference type="Pfam" id="PF00465">
    <property type="entry name" value="Fe-ADH"/>
    <property type="match status" value="1"/>
</dbReference>
<evidence type="ECO:0000256" key="1">
    <source>
        <dbReference type="ARBA" id="ARBA00007358"/>
    </source>
</evidence>
<reference evidence="7" key="1">
    <citation type="journal article" date="2019" name="Int. J. Syst. Evol. Microbiol.">
        <title>The Global Catalogue of Microorganisms (GCM) 10K type strain sequencing project: providing services to taxonomists for standard genome sequencing and annotation.</title>
        <authorList>
            <consortium name="The Broad Institute Genomics Platform"/>
            <consortium name="The Broad Institute Genome Sequencing Center for Infectious Disease"/>
            <person name="Wu L."/>
            <person name="Ma J."/>
        </authorList>
    </citation>
    <scope>NUCLEOTIDE SEQUENCE [LARGE SCALE GENOMIC DNA]</scope>
    <source>
        <strain evidence="7">CGMCC 4.6997</strain>
    </source>
</reference>
<protein>
    <submittedName>
        <fullName evidence="6">Maleylacetate reductase</fullName>
        <ecNumber evidence="6">1.3.1.32</ecNumber>
    </submittedName>
</protein>
<dbReference type="CDD" id="cd08177">
    <property type="entry name" value="MAR"/>
    <property type="match status" value="1"/>
</dbReference>
<evidence type="ECO:0000313" key="6">
    <source>
        <dbReference type="EMBL" id="MFC5502684.1"/>
    </source>
</evidence>
<dbReference type="Proteomes" id="UP001596039">
    <property type="component" value="Unassembled WGS sequence"/>
</dbReference>
<dbReference type="PANTHER" id="PTHR11496:SF102">
    <property type="entry name" value="ALCOHOL DEHYDROGENASE 4"/>
    <property type="match status" value="1"/>
</dbReference>
<evidence type="ECO:0000313" key="7">
    <source>
        <dbReference type="Proteomes" id="UP001596039"/>
    </source>
</evidence>
<sequence length="352" mass="35837">MLSFDHVTLAQRVLFGTGSAVDNAVRAVADLGAERILLIHGRSSRELADRLAARVTVVARIDDVVQHVPVERADAAVASARAADADLIVTIGGGSATGLGKAVALQTGAPIVAVPTTFAGSEATDVWGLTEAGRKTTGSDIRALPRVVVYDAALSAGLDGSFAIASGLNAVAHAVDAFWAPRVDPINRALGTEGLRALVPGLRGLASDPADLELRERTLYGAYLAAVAFSSAGSGLHHKICHTLGGAYGLPHAETHAIVLPYVTAFNQSAAPDAADRVRSVLGVDDAAAGLAALRAELGAPASLAAIGLREQDVAEAAALVLPAVPPSNPRSVALSDLVAIIRAAWRGDPVV</sequence>
<keyword evidence="3" id="KW-0520">NAD</keyword>
<dbReference type="InterPro" id="IPR001670">
    <property type="entry name" value="ADH_Fe/GldA"/>
</dbReference>
<dbReference type="InterPro" id="IPR056798">
    <property type="entry name" value="ADH_Fe_C"/>
</dbReference>
<dbReference type="RefSeq" id="WP_386740373.1">
    <property type="nucleotide sequence ID" value="NZ_JBHSMG010000002.1"/>
</dbReference>
<organism evidence="6 7">
    <name type="scientific">Lysinimonas soli</name>
    <dbReference type="NCBI Taxonomy" id="1074233"/>
    <lineage>
        <taxon>Bacteria</taxon>
        <taxon>Bacillati</taxon>
        <taxon>Actinomycetota</taxon>
        <taxon>Actinomycetes</taxon>
        <taxon>Micrococcales</taxon>
        <taxon>Microbacteriaceae</taxon>
        <taxon>Lysinimonas</taxon>
    </lineage>
</organism>
<dbReference type="EMBL" id="JBHSMG010000002">
    <property type="protein sequence ID" value="MFC5502684.1"/>
    <property type="molecule type" value="Genomic_DNA"/>
</dbReference>
<proteinExistence type="inferred from homology"/>
<dbReference type="InterPro" id="IPR039697">
    <property type="entry name" value="Alcohol_dehydrogenase_Fe"/>
</dbReference>
<dbReference type="InterPro" id="IPR034786">
    <property type="entry name" value="MAR"/>
</dbReference>
<feature type="domain" description="Fe-containing alcohol dehydrogenase-like C-terminal" evidence="5">
    <location>
        <begin position="164"/>
        <end position="346"/>
    </location>
</feature>
<dbReference type="Pfam" id="PF25137">
    <property type="entry name" value="ADH_Fe_C"/>
    <property type="match status" value="1"/>
</dbReference>
<dbReference type="EC" id="1.3.1.32" evidence="6"/>
<name>A0ABW0NSZ4_9MICO</name>
<dbReference type="Gene3D" id="3.40.50.1970">
    <property type="match status" value="1"/>
</dbReference>
<comment type="caution">
    <text evidence="6">The sequence shown here is derived from an EMBL/GenBank/DDBJ whole genome shotgun (WGS) entry which is preliminary data.</text>
</comment>
<dbReference type="PANTHER" id="PTHR11496">
    <property type="entry name" value="ALCOHOL DEHYDROGENASE"/>
    <property type="match status" value="1"/>
</dbReference>
<evidence type="ECO:0000256" key="3">
    <source>
        <dbReference type="ARBA" id="ARBA00023027"/>
    </source>
</evidence>
<comment type="similarity">
    <text evidence="1">Belongs to the iron-containing alcohol dehydrogenase family.</text>
</comment>
<evidence type="ECO:0000259" key="4">
    <source>
        <dbReference type="Pfam" id="PF00465"/>
    </source>
</evidence>
<evidence type="ECO:0000256" key="2">
    <source>
        <dbReference type="ARBA" id="ARBA00023002"/>
    </source>
</evidence>
<keyword evidence="2 6" id="KW-0560">Oxidoreductase</keyword>
<evidence type="ECO:0000259" key="5">
    <source>
        <dbReference type="Pfam" id="PF25137"/>
    </source>
</evidence>
<keyword evidence="7" id="KW-1185">Reference proteome</keyword>
<dbReference type="GO" id="GO:0018506">
    <property type="term" value="F:maleylacetate reductase activity"/>
    <property type="evidence" value="ECO:0007669"/>
    <property type="project" value="UniProtKB-EC"/>
</dbReference>
<feature type="domain" description="Alcohol dehydrogenase iron-type/glycerol dehydrogenase GldA" evidence="4">
    <location>
        <begin position="11"/>
        <end position="151"/>
    </location>
</feature>
<accession>A0ABW0NSZ4</accession>
<gene>
    <name evidence="6" type="ORF">ACFPJ4_10590</name>
</gene>